<dbReference type="SMART" id="SM00028">
    <property type="entry name" value="TPR"/>
    <property type="match status" value="2"/>
</dbReference>
<reference evidence="7 8" key="1">
    <citation type="submission" date="2019-06" db="EMBL/GenBank/DDBJ databases">
        <title>Persicimonas caeni gen. nov., sp. nov., a predatory bacterium isolated from solar saltern.</title>
        <authorList>
            <person name="Wang S."/>
        </authorList>
    </citation>
    <scope>NUCLEOTIDE SEQUENCE [LARGE SCALE GENOMIC DNA]</scope>
    <source>
        <strain evidence="7 8">YN101</strain>
    </source>
</reference>
<dbReference type="SMART" id="SM00138">
    <property type="entry name" value="MeTrc"/>
    <property type="match status" value="1"/>
</dbReference>
<dbReference type="GO" id="GO:0032259">
    <property type="term" value="P:methylation"/>
    <property type="evidence" value="ECO:0007669"/>
    <property type="project" value="UniProtKB-KW"/>
</dbReference>
<dbReference type="PRINTS" id="PR00996">
    <property type="entry name" value="CHERMTFRASE"/>
</dbReference>
<dbReference type="AlphaFoldDB" id="A0A4Y6PT30"/>
<feature type="region of interest" description="Disordered" evidence="5">
    <location>
        <begin position="200"/>
        <end position="227"/>
    </location>
</feature>
<keyword evidence="4" id="KW-0802">TPR repeat</keyword>
<evidence type="ECO:0000256" key="2">
    <source>
        <dbReference type="ARBA" id="ARBA00022679"/>
    </source>
</evidence>
<dbReference type="GO" id="GO:0008757">
    <property type="term" value="F:S-adenosylmethionine-dependent methyltransferase activity"/>
    <property type="evidence" value="ECO:0007669"/>
    <property type="project" value="InterPro"/>
</dbReference>
<dbReference type="PROSITE" id="PS50005">
    <property type="entry name" value="TPR"/>
    <property type="match status" value="1"/>
</dbReference>
<evidence type="ECO:0000256" key="3">
    <source>
        <dbReference type="ARBA" id="ARBA00022691"/>
    </source>
</evidence>
<feature type="domain" description="CheR-type methyltransferase" evidence="6">
    <location>
        <begin position="18"/>
        <end position="299"/>
    </location>
</feature>
<dbReference type="SUPFAM" id="SSF48452">
    <property type="entry name" value="TPR-like"/>
    <property type="match status" value="1"/>
</dbReference>
<gene>
    <name evidence="7" type="ORF">FIV42_12160</name>
</gene>
<dbReference type="Gene3D" id="3.40.50.150">
    <property type="entry name" value="Vaccinia Virus protein VP39"/>
    <property type="match status" value="1"/>
</dbReference>
<keyword evidence="2" id="KW-0808">Transferase</keyword>
<evidence type="ECO:0000313" key="7">
    <source>
        <dbReference type="EMBL" id="QDG51471.1"/>
    </source>
</evidence>
<accession>A0A5B8Y420</accession>
<dbReference type="InterPro" id="IPR022642">
    <property type="entry name" value="CheR_C"/>
</dbReference>
<dbReference type="InterPro" id="IPR011990">
    <property type="entry name" value="TPR-like_helical_dom_sf"/>
</dbReference>
<evidence type="ECO:0000256" key="5">
    <source>
        <dbReference type="SAM" id="MobiDB-lite"/>
    </source>
</evidence>
<evidence type="ECO:0000256" key="4">
    <source>
        <dbReference type="PROSITE-ProRule" id="PRU00339"/>
    </source>
</evidence>
<dbReference type="SUPFAM" id="SSF53335">
    <property type="entry name" value="S-adenosyl-L-methionine-dependent methyltransferases"/>
    <property type="match status" value="1"/>
</dbReference>
<sequence>MSSRSRGYPTPVGEACGLLSSWTGLELRGTAPRRVAEFLRTRAEQLGYASMDEYVDYLSALAPTAEESQQLINLVTNGLTCFWRDKPQLHALETVFGKLSRARGSSETSAPMEPIKVWCAGCSTGEEAYTVAMIAEEHGVPVQVLGSDLNTESLRHARQGTYGEWSLRRTDDAHRQRYFERTGEGRYQISETLRRSVRFEHHNILSPPPTPGGSSSKDGSPGSQQDTKWDVVMCRNVLIYFSDEAMTKVLGHFADSMHQDGYLLLGSSEQLHTGGIPEALVPFRAARQGGGFVYRLRATPPGRTVAFPPRKPEPEPEPEPSLPTIEFNYPGSLEEDTTEITSDVTTQEAAHELLEMAVAHLDAGRKEAALACCEATASYDPFVPENYCLMAYMLAQEGATAQALETYRKVLFLDPFNWIAAVESARLQMRRGDARQAKRLLRQASEGLNSGRRLSRGTREVAEAMERALTDRDAALEFCEQYLERLRGEKFVDS</sequence>
<accession>A0A4Y6PT30</accession>
<protein>
    <recommendedName>
        <fullName evidence="6">CheR-type methyltransferase domain-containing protein</fullName>
    </recommendedName>
</protein>
<dbReference type="InterPro" id="IPR000780">
    <property type="entry name" value="CheR_MeTrfase"/>
</dbReference>
<feature type="region of interest" description="Disordered" evidence="5">
    <location>
        <begin position="303"/>
        <end position="323"/>
    </location>
</feature>
<organism evidence="7 8">
    <name type="scientific">Persicimonas caeni</name>
    <dbReference type="NCBI Taxonomy" id="2292766"/>
    <lineage>
        <taxon>Bacteria</taxon>
        <taxon>Deltaproteobacteria</taxon>
        <taxon>Bradymonadales</taxon>
        <taxon>Bradymonadaceae</taxon>
        <taxon>Persicimonas</taxon>
    </lineage>
</organism>
<evidence type="ECO:0000256" key="1">
    <source>
        <dbReference type="ARBA" id="ARBA00022603"/>
    </source>
</evidence>
<dbReference type="PROSITE" id="PS50123">
    <property type="entry name" value="CHER"/>
    <property type="match status" value="1"/>
</dbReference>
<dbReference type="PANTHER" id="PTHR24422">
    <property type="entry name" value="CHEMOTAXIS PROTEIN METHYLTRANSFERASE"/>
    <property type="match status" value="1"/>
</dbReference>
<feature type="repeat" description="TPR" evidence="4">
    <location>
        <begin position="384"/>
        <end position="417"/>
    </location>
</feature>
<dbReference type="InterPro" id="IPR029063">
    <property type="entry name" value="SAM-dependent_MTases_sf"/>
</dbReference>
<dbReference type="InterPro" id="IPR050903">
    <property type="entry name" value="Bact_Chemotaxis_MeTrfase"/>
</dbReference>
<name>A0A4Y6PT30_PERCE</name>
<dbReference type="InterPro" id="IPR019734">
    <property type="entry name" value="TPR_rpt"/>
</dbReference>
<dbReference type="RefSeq" id="WP_141197951.1">
    <property type="nucleotide sequence ID" value="NZ_CP041186.1"/>
</dbReference>
<dbReference type="OrthoDB" id="9786165at2"/>
<dbReference type="EMBL" id="CP041186">
    <property type="protein sequence ID" value="QDG51471.1"/>
    <property type="molecule type" value="Genomic_DNA"/>
</dbReference>
<dbReference type="Pfam" id="PF01739">
    <property type="entry name" value="CheR"/>
    <property type="match status" value="1"/>
</dbReference>
<feature type="compositionally biased region" description="Low complexity" evidence="5">
    <location>
        <begin position="212"/>
        <end position="223"/>
    </location>
</feature>
<evidence type="ECO:0000259" key="6">
    <source>
        <dbReference type="PROSITE" id="PS50123"/>
    </source>
</evidence>
<keyword evidence="1" id="KW-0489">Methyltransferase</keyword>
<dbReference type="Gene3D" id="1.25.40.10">
    <property type="entry name" value="Tetratricopeptide repeat domain"/>
    <property type="match status" value="1"/>
</dbReference>
<dbReference type="PANTHER" id="PTHR24422:SF19">
    <property type="entry name" value="CHEMOTAXIS PROTEIN METHYLTRANSFERASE"/>
    <property type="match status" value="1"/>
</dbReference>
<proteinExistence type="predicted"/>
<dbReference type="Proteomes" id="UP000315995">
    <property type="component" value="Chromosome"/>
</dbReference>
<evidence type="ECO:0000313" key="8">
    <source>
        <dbReference type="Proteomes" id="UP000315995"/>
    </source>
</evidence>
<keyword evidence="8" id="KW-1185">Reference proteome</keyword>
<keyword evidence="3" id="KW-0949">S-adenosyl-L-methionine</keyword>